<accession>M2XCK9</accession>
<dbReference type="RefSeq" id="WP_006214462.1">
    <property type="nucleotide sequence ID" value="NZ_ANHZ02000008.1"/>
</dbReference>
<feature type="transmembrane region" description="Helical" evidence="2">
    <location>
        <begin position="9"/>
        <end position="30"/>
    </location>
</feature>
<organism evidence="3 4">
    <name type="scientific">Kocuria palustris PEL</name>
    <dbReference type="NCBI Taxonomy" id="1236550"/>
    <lineage>
        <taxon>Bacteria</taxon>
        <taxon>Bacillati</taxon>
        <taxon>Actinomycetota</taxon>
        <taxon>Actinomycetes</taxon>
        <taxon>Micrococcales</taxon>
        <taxon>Micrococcaceae</taxon>
        <taxon>Kocuria</taxon>
    </lineage>
</organism>
<dbReference type="EMBL" id="ANHZ02000008">
    <property type="protein sequence ID" value="EME36801.1"/>
    <property type="molecule type" value="Genomic_DNA"/>
</dbReference>
<evidence type="ECO:0000256" key="2">
    <source>
        <dbReference type="SAM" id="Phobius"/>
    </source>
</evidence>
<evidence type="ECO:0000313" key="3">
    <source>
        <dbReference type="EMBL" id="EME36801.1"/>
    </source>
</evidence>
<evidence type="ECO:0000256" key="1">
    <source>
        <dbReference type="SAM" id="MobiDB-lite"/>
    </source>
</evidence>
<gene>
    <name evidence="3" type="ORF">C884_02408</name>
</gene>
<protein>
    <submittedName>
        <fullName evidence="3">Uncharacterized protein</fullName>
    </submittedName>
</protein>
<proteinExistence type="predicted"/>
<feature type="region of interest" description="Disordered" evidence="1">
    <location>
        <begin position="163"/>
        <end position="186"/>
    </location>
</feature>
<keyword evidence="2" id="KW-0472">Membrane</keyword>
<comment type="caution">
    <text evidence="3">The sequence shown here is derived from an EMBL/GenBank/DDBJ whole genome shotgun (WGS) entry which is preliminary data.</text>
</comment>
<sequence>MKLTSRGRAAAIVAAALVVILLAVLIWRLGPGRPADDGEIAVAQVYRDTEQLLDSEGLDELPQAQQDELRAELQDQLDALQPSERALEAADEQGAPVGVSQADYVPGLPGAFLSSARMIVHGPSAPPEQQVVLSSIAAHRAATALELGADAKKVERAVPELTGDDALPAAQDGQDPAPTAAGESPHPELALARQLGQARDAARTWSHLPSHQRPDSSAWAEALLPVQDSDWLAALEQRHPSVIDGSPGMPEGFRDDPDAARDRLMDQLQDTALAQIAAASDPQAQELDSPSPDPGTAVLMRLAIARAQDDQPVGPLPGLQD</sequence>
<keyword evidence="2" id="KW-1133">Transmembrane helix</keyword>
<evidence type="ECO:0000313" key="4">
    <source>
        <dbReference type="Proteomes" id="UP000009877"/>
    </source>
</evidence>
<name>M2XCK9_9MICC</name>
<dbReference type="Proteomes" id="UP000009877">
    <property type="component" value="Unassembled WGS sequence"/>
</dbReference>
<keyword evidence="4" id="KW-1185">Reference proteome</keyword>
<reference evidence="3 4" key="1">
    <citation type="journal article" date="2014" name="Genome Announc.">
        <title>Draft Genome Sequence of Kocuria palustris PEL.</title>
        <authorList>
            <person name="Sharma G."/>
            <person name="Khatri I."/>
            <person name="Subramanian S."/>
        </authorList>
    </citation>
    <scope>NUCLEOTIDE SEQUENCE [LARGE SCALE GENOMIC DNA]</scope>
    <source>
        <strain evidence="3 4">PEL</strain>
    </source>
</reference>
<keyword evidence="2" id="KW-0812">Transmembrane</keyword>
<dbReference type="AlphaFoldDB" id="M2XCK9"/>